<dbReference type="PANTHER" id="PTHR33239">
    <property type="entry name" value="CELLULOSE-BINDING DOMAIN-CONTAINING PROTEIN-RELATED"/>
    <property type="match status" value="1"/>
</dbReference>
<dbReference type="GO" id="GO:0031012">
    <property type="term" value="C:extracellular matrix"/>
    <property type="evidence" value="ECO:0007669"/>
    <property type="project" value="TreeGrafter"/>
</dbReference>
<evidence type="ECO:0000313" key="4">
    <source>
        <dbReference type="Proteomes" id="UP000525078"/>
    </source>
</evidence>
<feature type="domain" description="Carbohydrate binding" evidence="2">
    <location>
        <begin position="133"/>
        <end position="206"/>
    </location>
</feature>
<gene>
    <name evidence="3" type="ORF">F8388_025839</name>
</gene>
<comment type="caution">
    <text evidence="3">The sequence shown here is derived from an EMBL/GenBank/DDBJ whole genome shotgun (WGS) entry which is preliminary data.</text>
</comment>
<feature type="domain" description="Carbohydrate binding" evidence="2">
    <location>
        <begin position="245"/>
        <end position="325"/>
    </location>
</feature>
<dbReference type="InterPro" id="IPR019028">
    <property type="entry name" value="CBM_49"/>
</dbReference>
<dbReference type="GO" id="GO:0005201">
    <property type="term" value="F:extracellular matrix structural constituent"/>
    <property type="evidence" value="ECO:0007669"/>
    <property type="project" value="TreeGrafter"/>
</dbReference>
<dbReference type="SMART" id="SM01063">
    <property type="entry name" value="CBM49"/>
    <property type="match status" value="3"/>
</dbReference>
<reference evidence="3 4" key="1">
    <citation type="journal article" date="2020" name="bioRxiv">
        <title>Sequence and annotation of 42 cannabis genomes reveals extensive copy number variation in cannabinoid synthesis and pathogen resistance genes.</title>
        <authorList>
            <person name="Mckernan K.J."/>
            <person name="Helbert Y."/>
            <person name="Kane L.T."/>
            <person name="Ebling H."/>
            <person name="Zhang L."/>
            <person name="Liu B."/>
            <person name="Eaton Z."/>
            <person name="Mclaughlin S."/>
            <person name="Kingan S."/>
            <person name="Baybayan P."/>
            <person name="Concepcion G."/>
            <person name="Jordan M."/>
            <person name="Riva A."/>
            <person name="Barbazuk W."/>
            <person name="Harkins T."/>
        </authorList>
    </citation>
    <scope>NUCLEOTIDE SEQUENCE [LARGE SCALE GENOMIC DNA]</scope>
    <source>
        <strain evidence="4">cv. Jamaican Lion 4</strain>
        <tissue evidence="3">Leaf</tissue>
    </source>
</reference>
<evidence type="ECO:0000256" key="1">
    <source>
        <dbReference type="SAM" id="SignalP"/>
    </source>
</evidence>
<evidence type="ECO:0000259" key="2">
    <source>
        <dbReference type="SMART" id="SM01063"/>
    </source>
</evidence>
<dbReference type="AlphaFoldDB" id="A0A7J6F9M9"/>
<accession>A0A7J6F9M9</accession>
<dbReference type="Pfam" id="PF09478">
    <property type="entry name" value="CBM49"/>
    <property type="match status" value="3"/>
</dbReference>
<feature type="signal peptide" evidence="1">
    <location>
        <begin position="1"/>
        <end position="26"/>
    </location>
</feature>
<protein>
    <recommendedName>
        <fullName evidence="2">Carbohydrate binding domain-containing protein</fullName>
    </recommendedName>
</protein>
<dbReference type="GO" id="GO:0030198">
    <property type="term" value="P:extracellular matrix organization"/>
    <property type="evidence" value="ECO:0007669"/>
    <property type="project" value="TreeGrafter"/>
</dbReference>
<evidence type="ECO:0000313" key="3">
    <source>
        <dbReference type="EMBL" id="KAF4367421.1"/>
    </source>
</evidence>
<dbReference type="InterPro" id="IPR052879">
    <property type="entry name" value="Dd_Spore_Germination_Stalk"/>
</dbReference>
<keyword evidence="1" id="KW-0732">Signal</keyword>
<sequence>MAWERLTMLACQILLFLAFQATYSQSETTETNQNNRHNVMIKNISKKKITSLKLEIQNLTGSLRGLSQSKEKNIYNFPQWIKVLKPGEQYNFSNKIISLALLHSQRKGLFGYFATRPRENSSLPIPWCWTALATYSQSETTETNQNNRHNVMIKNISKKKITSLKLEIQNLTGSLRGLSQSKEKNIYNFPQWIKVLKPGEQYNFSNKIISLALLHSQRKELFGYFATRPRENSSLPIPWCWTALATYSQSETTETNQNNRHNVMIKNISKKKITSLKLEIQNLTGSLRGLSQSKEKNIYNFPQWIKISLALLHSQRKELFGYFATRPRENSSLPIPWCWTALGILKKQIESTNRVVINNIIVFKCVKREGLPQVDRRPKVKSLHWLFAPVAHSNP</sequence>
<feature type="domain" description="Carbohydrate binding" evidence="2">
    <location>
        <begin position="21"/>
        <end position="94"/>
    </location>
</feature>
<dbReference type="EMBL" id="JAATIP010000143">
    <property type="protein sequence ID" value="KAF4367421.1"/>
    <property type="molecule type" value="Genomic_DNA"/>
</dbReference>
<organism evidence="3 4">
    <name type="scientific">Cannabis sativa</name>
    <name type="common">Hemp</name>
    <name type="synonym">Marijuana</name>
    <dbReference type="NCBI Taxonomy" id="3483"/>
    <lineage>
        <taxon>Eukaryota</taxon>
        <taxon>Viridiplantae</taxon>
        <taxon>Streptophyta</taxon>
        <taxon>Embryophyta</taxon>
        <taxon>Tracheophyta</taxon>
        <taxon>Spermatophyta</taxon>
        <taxon>Magnoliopsida</taxon>
        <taxon>eudicotyledons</taxon>
        <taxon>Gunneridae</taxon>
        <taxon>Pentapetalae</taxon>
        <taxon>rosids</taxon>
        <taxon>fabids</taxon>
        <taxon>Rosales</taxon>
        <taxon>Cannabaceae</taxon>
        <taxon>Cannabis</taxon>
    </lineage>
</organism>
<proteinExistence type="predicted"/>
<name>A0A7J6F9M9_CANSA</name>
<dbReference type="GO" id="GO:0030246">
    <property type="term" value="F:carbohydrate binding"/>
    <property type="evidence" value="ECO:0007669"/>
    <property type="project" value="InterPro"/>
</dbReference>
<dbReference type="Proteomes" id="UP000525078">
    <property type="component" value="Unassembled WGS sequence"/>
</dbReference>
<feature type="chain" id="PRO_5029592082" description="Carbohydrate binding domain-containing protein" evidence="1">
    <location>
        <begin position="27"/>
        <end position="395"/>
    </location>
</feature>